<dbReference type="InterPro" id="IPR014710">
    <property type="entry name" value="RmlC-like_jellyroll"/>
</dbReference>
<dbReference type="Pfam" id="PF12833">
    <property type="entry name" value="HTH_18"/>
    <property type="match status" value="1"/>
</dbReference>
<dbReference type="InterPro" id="IPR050204">
    <property type="entry name" value="AraC_XylS_family_regulators"/>
</dbReference>
<keyword evidence="4" id="KW-0804">Transcription</keyword>
<keyword evidence="3" id="KW-0010">Activator</keyword>
<evidence type="ECO:0000256" key="1">
    <source>
        <dbReference type="ARBA" id="ARBA00023015"/>
    </source>
</evidence>
<dbReference type="GO" id="GO:0043565">
    <property type="term" value="F:sequence-specific DNA binding"/>
    <property type="evidence" value="ECO:0007669"/>
    <property type="project" value="InterPro"/>
</dbReference>
<keyword evidence="1" id="KW-0805">Transcription regulation</keyword>
<sequence>MGERAHARPIWAERRANKDSSRASPLAVHDFAVLGFMTSGHAVVEQRERFALRAGDVLLVPAGEAHRWVSSKNAVFWGVGFCGACYAPSELATLLDPFERARAGSSAVIHIPSERQDHLASLCATLLEETTVAGPQRAHTELVARSLLALILAEVARAAHTTPSTGVQTSMVGDALRFIERNCLRPLSLGDVSAAVNKSPSYVTTALKRATGKSAVEWIIAGRLSEARNRLLHTDEFVDVIAERVGYADATHFIRLFRRAHGVTPAAWRAARRRP</sequence>
<dbReference type="InterPro" id="IPR018060">
    <property type="entry name" value="HTH_AraC"/>
</dbReference>
<dbReference type="Gene3D" id="1.10.10.60">
    <property type="entry name" value="Homeodomain-like"/>
    <property type="match status" value="2"/>
</dbReference>
<dbReference type="EMBL" id="JMCC02000004">
    <property type="protein sequence ID" value="KIG19170.1"/>
    <property type="molecule type" value="Genomic_DNA"/>
</dbReference>
<reference evidence="6 7" key="1">
    <citation type="submission" date="2014-12" db="EMBL/GenBank/DDBJ databases">
        <title>Genome assembly of Enhygromyxa salina DSM 15201.</title>
        <authorList>
            <person name="Sharma G."/>
            <person name="Subramanian S."/>
        </authorList>
    </citation>
    <scope>NUCLEOTIDE SEQUENCE [LARGE SCALE GENOMIC DNA]</scope>
    <source>
        <strain evidence="6 7">DSM 15201</strain>
    </source>
</reference>
<dbReference type="GO" id="GO:0003700">
    <property type="term" value="F:DNA-binding transcription factor activity"/>
    <property type="evidence" value="ECO:0007669"/>
    <property type="project" value="InterPro"/>
</dbReference>
<proteinExistence type="predicted"/>
<dbReference type="InterPro" id="IPR020449">
    <property type="entry name" value="Tscrpt_reg_AraC-type_HTH"/>
</dbReference>
<evidence type="ECO:0000313" key="6">
    <source>
        <dbReference type="EMBL" id="KIG19170.1"/>
    </source>
</evidence>
<dbReference type="SUPFAM" id="SSF51215">
    <property type="entry name" value="Regulatory protein AraC"/>
    <property type="match status" value="1"/>
</dbReference>
<dbReference type="InterPro" id="IPR018062">
    <property type="entry name" value="HTH_AraC-typ_CS"/>
</dbReference>
<feature type="domain" description="HTH araC/xylS-type" evidence="5">
    <location>
        <begin position="173"/>
        <end position="271"/>
    </location>
</feature>
<gene>
    <name evidence="6" type="ORF">DB30_04635</name>
</gene>
<evidence type="ECO:0000256" key="2">
    <source>
        <dbReference type="ARBA" id="ARBA00023125"/>
    </source>
</evidence>
<comment type="caution">
    <text evidence="6">The sequence shown here is derived from an EMBL/GenBank/DDBJ whole genome shotgun (WGS) entry which is preliminary data.</text>
</comment>
<dbReference type="SUPFAM" id="SSF46689">
    <property type="entry name" value="Homeodomain-like"/>
    <property type="match status" value="1"/>
</dbReference>
<dbReference type="Proteomes" id="UP000031599">
    <property type="component" value="Unassembled WGS sequence"/>
</dbReference>
<dbReference type="PRINTS" id="PR00032">
    <property type="entry name" value="HTHARAC"/>
</dbReference>
<organism evidence="6 7">
    <name type="scientific">Enhygromyxa salina</name>
    <dbReference type="NCBI Taxonomy" id="215803"/>
    <lineage>
        <taxon>Bacteria</taxon>
        <taxon>Pseudomonadati</taxon>
        <taxon>Myxococcota</taxon>
        <taxon>Polyangia</taxon>
        <taxon>Nannocystales</taxon>
        <taxon>Nannocystaceae</taxon>
        <taxon>Enhygromyxa</taxon>
    </lineage>
</organism>
<dbReference type="InterPro" id="IPR003313">
    <property type="entry name" value="AraC-bd"/>
</dbReference>
<dbReference type="PROSITE" id="PS01124">
    <property type="entry name" value="HTH_ARAC_FAMILY_2"/>
    <property type="match status" value="1"/>
</dbReference>
<dbReference type="InterPro" id="IPR009057">
    <property type="entry name" value="Homeodomain-like_sf"/>
</dbReference>
<dbReference type="InterPro" id="IPR037923">
    <property type="entry name" value="HTH-like"/>
</dbReference>
<accession>A0A0C2DCL9</accession>
<dbReference type="PROSITE" id="PS00041">
    <property type="entry name" value="HTH_ARAC_FAMILY_1"/>
    <property type="match status" value="1"/>
</dbReference>
<protein>
    <submittedName>
        <fullName evidence="6">Transcriptional regulator, AraC family protein</fullName>
    </submittedName>
</protein>
<evidence type="ECO:0000256" key="4">
    <source>
        <dbReference type="ARBA" id="ARBA00023163"/>
    </source>
</evidence>
<dbReference type="PANTHER" id="PTHR46796">
    <property type="entry name" value="HTH-TYPE TRANSCRIPTIONAL ACTIVATOR RHAS-RELATED"/>
    <property type="match status" value="1"/>
</dbReference>
<dbReference type="SMART" id="SM00342">
    <property type="entry name" value="HTH_ARAC"/>
    <property type="match status" value="1"/>
</dbReference>
<dbReference type="Gene3D" id="2.60.120.10">
    <property type="entry name" value="Jelly Rolls"/>
    <property type="match status" value="1"/>
</dbReference>
<keyword evidence="2" id="KW-0238">DNA-binding</keyword>
<evidence type="ECO:0000256" key="3">
    <source>
        <dbReference type="ARBA" id="ARBA00023159"/>
    </source>
</evidence>
<dbReference type="PANTHER" id="PTHR46796:SF7">
    <property type="entry name" value="ARAC FAMILY TRANSCRIPTIONAL REGULATOR"/>
    <property type="match status" value="1"/>
</dbReference>
<dbReference type="Pfam" id="PF02311">
    <property type="entry name" value="AraC_binding"/>
    <property type="match status" value="1"/>
</dbReference>
<evidence type="ECO:0000313" key="7">
    <source>
        <dbReference type="Proteomes" id="UP000031599"/>
    </source>
</evidence>
<name>A0A0C2DCL9_9BACT</name>
<dbReference type="AlphaFoldDB" id="A0A0C2DCL9"/>
<evidence type="ECO:0000259" key="5">
    <source>
        <dbReference type="PROSITE" id="PS01124"/>
    </source>
</evidence>